<gene>
    <name evidence="2" type="ORF">Rsub_09471</name>
</gene>
<dbReference type="InParanoid" id="A0A2V0PB26"/>
<keyword evidence="3" id="KW-1185">Reference proteome</keyword>
<evidence type="ECO:0000313" key="2">
    <source>
        <dbReference type="EMBL" id="GBF96729.1"/>
    </source>
</evidence>
<dbReference type="Gene3D" id="3.30.300.20">
    <property type="match status" value="1"/>
</dbReference>
<feature type="compositionally biased region" description="Low complexity" evidence="1">
    <location>
        <begin position="9"/>
        <end position="23"/>
    </location>
</feature>
<sequence>MPAPQLSHGGARAAAAGRAAAAPRRPPHAPAAGAWRAAAAPCAARPARSGWPTPPAGPAGRAASHVCQAHPRRVAKVASQIQREIGEMLIRDDVMARAVCPERGSSGALSAIAGVTHVYVVKAYVSIYSDARGKATAMANLKRLEP</sequence>
<comment type="caution">
    <text evidence="2">The sequence shown here is derived from an EMBL/GenBank/DDBJ whole genome shotgun (WGS) entry which is preliminary data.</text>
</comment>
<reference evidence="2 3" key="1">
    <citation type="journal article" date="2018" name="Sci. Rep.">
        <title>Raphidocelis subcapitata (=Pseudokirchneriella subcapitata) provides an insight into genome evolution and environmental adaptations in the Sphaeropleales.</title>
        <authorList>
            <person name="Suzuki S."/>
            <person name="Yamaguchi H."/>
            <person name="Nakajima N."/>
            <person name="Kawachi M."/>
        </authorList>
    </citation>
    <scope>NUCLEOTIDE SEQUENCE [LARGE SCALE GENOMIC DNA]</scope>
    <source>
        <strain evidence="2 3">NIES-35</strain>
    </source>
</reference>
<organism evidence="2 3">
    <name type="scientific">Raphidocelis subcapitata</name>
    <dbReference type="NCBI Taxonomy" id="307507"/>
    <lineage>
        <taxon>Eukaryota</taxon>
        <taxon>Viridiplantae</taxon>
        <taxon>Chlorophyta</taxon>
        <taxon>core chlorophytes</taxon>
        <taxon>Chlorophyceae</taxon>
        <taxon>CS clade</taxon>
        <taxon>Sphaeropleales</taxon>
        <taxon>Selenastraceae</taxon>
        <taxon>Raphidocelis</taxon>
    </lineage>
</organism>
<dbReference type="Proteomes" id="UP000247498">
    <property type="component" value="Unassembled WGS sequence"/>
</dbReference>
<dbReference type="InterPro" id="IPR015946">
    <property type="entry name" value="KH_dom-like_a/b"/>
</dbReference>
<dbReference type="STRING" id="307507.A0A2V0PB26"/>
<dbReference type="EMBL" id="BDRX01000085">
    <property type="protein sequence ID" value="GBF96729.1"/>
    <property type="molecule type" value="Genomic_DNA"/>
</dbReference>
<proteinExistence type="predicted"/>
<feature type="compositionally biased region" description="Low complexity" evidence="1">
    <location>
        <begin position="30"/>
        <end position="51"/>
    </location>
</feature>
<dbReference type="GO" id="GO:0006364">
    <property type="term" value="P:rRNA processing"/>
    <property type="evidence" value="ECO:0007669"/>
    <property type="project" value="InterPro"/>
</dbReference>
<evidence type="ECO:0000256" key="1">
    <source>
        <dbReference type="SAM" id="MobiDB-lite"/>
    </source>
</evidence>
<feature type="region of interest" description="Disordered" evidence="1">
    <location>
        <begin position="1"/>
        <end position="65"/>
    </location>
</feature>
<dbReference type="InterPro" id="IPR000238">
    <property type="entry name" value="RbfA"/>
</dbReference>
<accession>A0A2V0PB26</accession>
<dbReference type="AlphaFoldDB" id="A0A2V0PB26"/>
<dbReference type="PANTHER" id="PTHR33515">
    <property type="entry name" value="RIBOSOME-BINDING FACTOR A, CHLOROPLASTIC-RELATED"/>
    <property type="match status" value="1"/>
</dbReference>
<dbReference type="OrthoDB" id="2015319at2759"/>
<protein>
    <submittedName>
        <fullName evidence="2">Uncharacterized protein</fullName>
    </submittedName>
</protein>
<evidence type="ECO:0000313" key="3">
    <source>
        <dbReference type="Proteomes" id="UP000247498"/>
    </source>
</evidence>
<name>A0A2V0PB26_9CHLO</name>
<dbReference type="GO" id="GO:0043024">
    <property type="term" value="F:ribosomal small subunit binding"/>
    <property type="evidence" value="ECO:0007669"/>
    <property type="project" value="TreeGrafter"/>
</dbReference>
<dbReference type="PANTHER" id="PTHR33515:SF1">
    <property type="entry name" value="RIBOSOME-BINDING FACTOR A, CHLOROPLASTIC-RELATED"/>
    <property type="match status" value="1"/>
</dbReference>